<gene>
    <name evidence="4" type="ORF">SAMN05421541_110146</name>
</gene>
<evidence type="ECO:0000256" key="1">
    <source>
        <dbReference type="ARBA" id="ARBA00022729"/>
    </source>
</evidence>
<dbReference type="InterPro" id="IPR001254">
    <property type="entry name" value="Trypsin_dom"/>
</dbReference>
<dbReference type="Pfam" id="PF00089">
    <property type="entry name" value="Trypsin"/>
    <property type="match status" value="1"/>
</dbReference>
<dbReference type="InterPro" id="IPR009003">
    <property type="entry name" value="Peptidase_S1_PA"/>
</dbReference>
<dbReference type="GO" id="GO:0004252">
    <property type="term" value="F:serine-type endopeptidase activity"/>
    <property type="evidence" value="ECO:0007669"/>
    <property type="project" value="InterPro"/>
</dbReference>
<dbReference type="SMART" id="SM00020">
    <property type="entry name" value="Tryp_SPc"/>
    <property type="match status" value="1"/>
</dbReference>
<evidence type="ECO:0000313" key="4">
    <source>
        <dbReference type="EMBL" id="SFF42604.1"/>
    </source>
</evidence>
<protein>
    <submittedName>
        <fullName evidence="4">Repeat domain-containing protein</fullName>
    </submittedName>
</protein>
<dbReference type="InterPro" id="IPR013517">
    <property type="entry name" value="FG-GAP"/>
</dbReference>
<feature type="domain" description="Peptidase S1" evidence="3">
    <location>
        <begin position="23"/>
        <end position="240"/>
    </location>
</feature>
<dbReference type="SUPFAM" id="SSF50494">
    <property type="entry name" value="Trypsin-like serine proteases"/>
    <property type="match status" value="1"/>
</dbReference>
<dbReference type="PRINTS" id="PR00722">
    <property type="entry name" value="CHYMOTRYPSIN"/>
</dbReference>
<dbReference type="Gene3D" id="2.40.10.10">
    <property type="entry name" value="Trypsin-like serine proteases"/>
    <property type="match status" value="1"/>
</dbReference>
<dbReference type="AlphaFoldDB" id="A0A1I2IK24"/>
<dbReference type="EMBL" id="FONV01000010">
    <property type="protein sequence ID" value="SFF42604.1"/>
    <property type="molecule type" value="Genomic_DNA"/>
</dbReference>
<dbReference type="Pfam" id="PF13517">
    <property type="entry name" value="FG-GAP_3"/>
    <property type="match status" value="2"/>
</dbReference>
<dbReference type="InterPro" id="IPR043504">
    <property type="entry name" value="Peptidase_S1_PA_chymotrypsin"/>
</dbReference>
<accession>A0A1I2IK24</accession>
<dbReference type="InterPro" id="IPR001314">
    <property type="entry name" value="Peptidase_S1A"/>
</dbReference>
<keyword evidence="1 2" id="KW-0732">Signal</keyword>
<reference evidence="4 5" key="1">
    <citation type="submission" date="2016-10" db="EMBL/GenBank/DDBJ databases">
        <authorList>
            <person name="de Groot N.N."/>
        </authorList>
    </citation>
    <scope>NUCLEOTIDE SEQUENCE [LARGE SCALE GENOMIC DNA]</scope>
    <source>
        <strain evidence="4 5">DSM 43019</strain>
    </source>
</reference>
<evidence type="ECO:0000256" key="2">
    <source>
        <dbReference type="SAM" id="SignalP"/>
    </source>
</evidence>
<sequence>MSSPGRRRVVVAGVSAAVMVASLLGGAAARAVTGDTVADTIYPFTARVNVGAPGIGKACTGVLVAPSWVLTAGACFGQTAAGAPAQPTTVTLGRSIDVTRVVPHPDRNLALVRLLTPVGDIAPVPLATTAPAAGEVLQLVGFGRTATDWVSAQKHAGTVSVETVGAATLRVAGTDPAAVTTCKGDSGGPALRGSGSTVELVAVHHTSTQRGCLDAGEATESVAEETRVDDLAGWIREIAVNTCNAAGTAVPTAQDGAVVYTADVTGDCKSDIIHQNTDGDLQGWASKGNMAADSGLFNGASRLVGGGWTTTNIQRILTGDFNGDGKADIIGQDSTGQLRAWPSTGDMSADNKLFTGAARIVGTGFSTASFPRLLTGDFNGDGRTDLLAQNASGQLKVWGSTGNLNGGVLFPGSGVVVGSGYTATAFPRILTGDFTGDGRTDIIGQDSTGLLKALGSSGDLSADNKLFPGPARTVGGGWTTANIPRILTGDFNGDGRQDIIRQDTTGLLRVWASTGNLSGDNLMFAGQSRIAGGGWTQAAYPRIVLGDFNGDGKQDILNQNTTGELWGWASTGDLSADNTLLASGTRHRFGVGWTLTSYPRIL</sequence>
<dbReference type="Gene3D" id="2.40.128.340">
    <property type="match status" value="2"/>
</dbReference>
<keyword evidence="5" id="KW-1185">Reference proteome</keyword>
<proteinExistence type="predicted"/>
<dbReference type="SUPFAM" id="SSF69318">
    <property type="entry name" value="Integrin alpha N-terminal domain"/>
    <property type="match status" value="1"/>
</dbReference>
<name>A0A1I2IK24_9ACTN</name>
<dbReference type="STRING" id="35752.SAMN05421541_110146"/>
<feature type="signal peptide" evidence="2">
    <location>
        <begin position="1"/>
        <end position="31"/>
    </location>
</feature>
<organism evidence="4 5">
    <name type="scientific">Actinoplanes philippinensis</name>
    <dbReference type="NCBI Taxonomy" id="35752"/>
    <lineage>
        <taxon>Bacteria</taxon>
        <taxon>Bacillati</taxon>
        <taxon>Actinomycetota</taxon>
        <taxon>Actinomycetes</taxon>
        <taxon>Micromonosporales</taxon>
        <taxon>Micromonosporaceae</taxon>
        <taxon>Actinoplanes</taxon>
    </lineage>
</organism>
<evidence type="ECO:0000313" key="5">
    <source>
        <dbReference type="Proteomes" id="UP000199645"/>
    </source>
</evidence>
<feature type="chain" id="PRO_5011658477" evidence="2">
    <location>
        <begin position="32"/>
        <end position="602"/>
    </location>
</feature>
<dbReference type="InterPro" id="IPR028994">
    <property type="entry name" value="Integrin_alpha_N"/>
</dbReference>
<dbReference type="PANTHER" id="PTHR46580">
    <property type="entry name" value="SENSOR KINASE-RELATED"/>
    <property type="match status" value="1"/>
</dbReference>
<evidence type="ECO:0000259" key="3">
    <source>
        <dbReference type="PROSITE" id="PS50240"/>
    </source>
</evidence>
<dbReference type="GO" id="GO:0006508">
    <property type="term" value="P:proteolysis"/>
    <property type="evidence" value="ECO:0007669"/>
    <property type="project" value="InterPro"/>
</dbReference>
<dbReference type="RefSeq" id="WP_239143715.1">
    <property type="nucleotide sequence ID" value="NZ_BOMT01000057.1"/>
</dbReference>
<dbReference type="Proteomes" id="UP000199645">
    <property type="component" value="Unassembled WGS sequence"/>
</dbReference>
<dbReference type="PROSITE" id="PS50240">
    <property type="entry name" value="TRYPSIN_DOM"/>
    <property type="match status" value="1"/>
</dbReference>